<evidence type="ECO:0000256" key="2">
    <source>
        <dbReference type="ARBA" id="ARBA00022692"/>
    </source>
</evidence>
<dbReference type="Pfam" id="PF02442">
    <property type="entry name" value="L1R_F9L"/>
    <property type="match status" value="1"/>
</dbReference>
<organismHost>
    <name type="scientific">Crocodylus johnstoni</name>
    <name type="common">Australian freshwater crocodile</name>
    <dbReference type="NCBI Taxonomy" id="184234"/>
</organismHost>
<sequence length="251" mass="27144">MGAAASLQTTVNNINQKISNKLVQTASASATANCKVNIGSLRFHTNKGCAVNIRNLCSADAKASVQSILDAVSESYDGLTSAQKAFAPSLLTAALNIQTDVNNVVKDFETYVKQTCLADSVLNSTITVNDIDMGDCQAPQGTIMNFEFVNAGTASANCAMKAVLDVLTKSSDKIASDQVSNNDFRYYIYGAIAIAAIVGLFLTLYYVKKMFVMSTDDKIKLSLANREVPHWLTLLDTYLLGRRDTPHLLYE</sequence>
<evidence type="ECO:0000256" key="9">
    <source>
        <dbReference type="SAM" id="Phobius"/>
    </source>
</evidence>
<dbReference type="RefSeq" id="YP_784272.1">
    <property type="nucleotide sequence ID" value="NC_008030.1"/>
</dbReference>
<accession>Q070G9</accession>
<evidence type="ECO:0000256" key="4">
    <source>
        <dbReference type="ARBA" id="ARBA00022921"/>
    </source>
</evidence>
<dbReference type="KEGG" id="vg:4363345"/>
<dbReference type="GeneID" id="4363345"/>
<keyword evidence="5 9" id="KW-1133">Transmembrane helix</keyword>
<dbReference type="GO" id="GO:0019031">
    <property type="term" value="C:viral envelope"/>
    <property type="evidence" value="ECO:0007669"/>
    <property type="project" value="UniProtKB-KW"/>
</dbReference>
<organism evidence="10 11">
    <name type="scientific">Nile crocodilepox virus (isolate Crocodylus niloticus/Zimbabwe/Ume/2001)</name>
    <name type="common">CRV</name>
    <dbReference type="NCBI Taxonomy" id="1289473"/>
    <lineage>
        <taxon>Viruses</taxon>
        <taxon>Varidnaviria</taxon>
        <taxon>Bamfordvirae</taxon>
        <taxon>Nucleocytoviricota</taxon>
        <taxon>Pokkesviricetes</taxon>
        <taxon>Chitovirales</taxon>
        <taxon>Poxviridae</taxon>
        <taxon>Chordopoxvirinae</taxon>
        <taxon>Crocodylidpoxvirus</taxon>
        <taxon>Crocodylidpoxvirus nilecrocodilepox</taxon>
        <taxon>Nile crocodilepox virus</taxon>
    </lineage>
</organism>
<organismHost>
    <name type="scientific">Crocodylus niloticus</name>
    <name type="common">Nile crocodile</name>
    <name type="synonym">African crocodile</name>
    <dbReference type="NCBI Taxonomy" id="8501"/>
</organismHost>
<dbReference type="InterPro" id="IPR003472">
    <property type="entry name" value="Virion_mem_poxvirus_L1"/>
</dbReference>
<gene>
    <name evidence="10" type="ORF">CRV082</name>
</gene>
<comment type="function">
    <text evidence="8">Component of the entry fusion complex (EFC), which consists of 11 proteins. During cell infection, this complex mediates entry of the virion core into the host cytoplasm by a two-step mechanism consisting of lipid mixing of the viral and cellular membranes and subsequent pore formation.</text>
</comment>
<evidence type="ECO:0000256" key="7">
    <source>
        <dbReference type="ARBA" id="ARBA00023157"/>
    </source>
</evidence>
<evidence type="ECO:0000313" key="11">
    <source>
        <dbReference type="Proteomes" id="UP000011300"/>
    </source>
</evidence>
<evidence type="ECO:0000256" key="8">
    <source>
        <dbReference type="ARBA" id="ARBA00034668"/>
    </source>
</evidence>
<name>Q070G9_CPRVZ</name>
<keyword evidence="2 9" id="KW-0812">Transmembrane</keyword>
<organismHost>
    <name type="scientific">Crocodylus porosus</name>
    <name type="common">Saltwater crocodile</name>
    <name type="synonym">Estuarine crocodile</name>
    <dbReference type="NCBI Taxonomy" id="8502"/>
</organismHost>
<comment type="subcellular location">
    <subcellularLocation>
        <location evidence="1">Virion membrane</location>
        <topology evidence="1">Single-pass membrane protein</topology>
    </subcellularLocation>
</comment>
<protein>
    <submittedName>
        <fullName evidence="10">Myristylated IMV envelope protein</fullName>
    </submittedName>
</protein>
<keyword evidence="3 10" id="KW-0946">Virion</keyword>
<evidence type="ECO:0000256" key="3">
    <source>
        <dbReference type="ARBA" id="ARBA00022879"/>
    </source>
</evidence>
<proteinExistence type="predicted"/>
<keyword evidence="3 10" id="KW-0261">Viral envelope protein</keyword>
<evidence type="ECO:0000256" key="6">
    <source>
        <dbReference type="ARBA" id="ARBA00023136"/>
    </source>
</evidence>
<reference evidence="10 11" key="1">
    <citation type="journal article" date="2006" name="J. Virol.">
        <title>Genome of crocodilepox virus.</title>
        <authorList>
            <person name="Afonso C.L."/>
            <person name="Tulman E.R."/>
            <person name="Delhon G."/>
            <person name="Lu Z."/>
            <person name="Viljoen G.J."/>
            <person name="Wallace D.B."/>
            <person name="Kutish G.F."/>
            <person name="Rock D.L."/>
        </authorList>
    </citation>
    <scope>NUCLEOTIDE SEQUENCE [LARGE SCALE GENOMIC DNA]</scope>
    <source>
        <strain evidence="11">Isolate Crocodylus niloticus/Zimbabwe/Ume/2001</strain>
    </source>
</reference>
<keyword evidence="6 9" id="KW-0472">Membrane</keyword>
<keyword evidence="7" id="KW-1015">Disulfide bond</keyword>
<evidence type="ECO:0000256" key="5">
    <source>
        <dbReference type="ARBA" id="ARBA00022989"/>
    </source>
</evidence>
<keyword evidence="4" id="KW-0426">Late protein</keyword>
<dbReference type="Proteomes" id="UP000011300">
    <property type="component" value="Segment"/>
</dbReference>
<evidence type="ECO:0000256" key="1">
    <source>
        <dbReference type="ARBA" id="ARBA00004381"/>
    </source>
</evidence>
<keyword evidence="11" id="KW-1185">Reference proteome</keyword>
<evidence type="ECO:0000313" key="10">
    <source>
        <dbReference type="EMBL" id="ABJ08973.1"/>
    </source>
</evidence>
<feature type="transmembrane region" description="Helical" evidence="9">
    <location>
        <begin position="186"/>
        <end position="207"/>
    </location>
</feature>
<dbReference type="EMBL" id="DQ356948">
    <property type="protein sequence ID" value="ABJ08973.1"/>
    <property type="molecule type" value="Genomic_DNA"/>
</dbReference>
<dbReference type="GO" id="GO:0055036">
    <property type="term" value="C:virion membrane"/>
    <property type="evidence" value="ECO:0007669"/>
    <property type="project" value="UniProtKB-SubCell"/>
</dbReference>